<dbReference type="EMBL" id="CP020809">
    <property type="protein sequence ID" value="ART68499.1"/>
    <property type="molecule type" value="Genomic_DNA"/>
</dbReference>
<proteinExistence type="predicted"/>
<gene>
    <name evidence="2" type="ORF">BTO20_07845</name>
</gene>
<accession>A0A1Y0BZZ5</accession>
<dbReference type="AlphaFoldDB" id="A0A1Y0BZZ5"/>
<evidence type="ECO:0000256" key="1">
    <source>
        <dbReference type="SAM" id="Phobius"/>
    </source>
</evidence>
<evidence type="ECO:0000313" key="2">
    <source>
        <dbReference type="EMBL" id="ART68499.1"/>
    </source>
</evidence>
<keyword evidence="3" id="KW-1185">Reference proteome</keyword>
<protein>
    <submittedName>
        <fullName evidence="2">Uncharacterized protein</fullName>
    </submittedName>
</protein>
<organism evidence="2 3">
    <name type="scientific">Mycobacterium dioxanotrophicus</name>
    <dbReference type="NCBI Taxonomy" id="482462"/>
    <lineage>
        <taxon>Bacteria</taxon>
        <taxon>Bacillati</taxon>
        <taxon>Actinomycetota</taxon>
        <taxon>Actinomycetes</taxon>
        <taxon>Mycobacteriales</taxon>
        <taxon>Mycobacteriaceae</taxon>
        <taxon>Mycobacterium</taxon>
    </lineage>
</organism>
<evidence type="ECO:0000313" key="3">
    <source>
        <dbReference type="Proteomes" id="UP000195331"/>
    </source>
</evidence>
<keyword evidence="1" id="KW-1133">Transmembrane helix</keyword>
<dbReference type="KEGG" id="mdx:BTO20_07845"/>
<dbReference type="Proteomes" id="UP000195331">
    <property type="component" value="Chromosome"/>
</dbReference>
<keyword evidence="1" id="KW-0812">Transmembrane</keyword>
<reference evidence="2 3" key="1">
    <citation type="submission" date="2017-04" db="EMBL/GenBank/DDBJ databases">
        <title>Whole Genome Sequence of 1,4-Dioxane Degrading Bacterium Mycobacterium dioxanotrophicus PH-06.</title>
        <authorList>
            <person name="He Y."/>
        </authorList>
    </citation>
    <scope>NUCLEOTIDE SEQUENCE [LARGE SCALE GENOMIC DNA]</scope>
    <source>
        <strain evidence="2 3">PH-06</strain>
    </source>
</reference>
<feature type="transmembrane region" description="Helical" evidence="1">
    <location>
        <begin position="69"/>
        <end position="96"/>
    </location>
</feature>
<name>A0A1Y0BZZ5_9MYCO</name>
<keyword evidence="1" id="KW-0472">Membrane</keyword>
<feature type="transmembrane region" description="Helical" evidence="1">
    <location>
        <begin position="23"/>
        <end position="49"/>
    </location>
</feature>
<sequence>MWGEDGSSSPLMIKFCKPSLRRALVCILAVTLVACISAGIVLYAVAIVTHSDPTPTPAGEYVRLLLLDLTFWGPITVITSWPIFVPIILAVGALVASIRVVDRPEGDEASSHTGATGAK</sequence>